<feature type="transmembrane region" description="Helical" evidence="1">
    <location>
        <begin position="127"/>
        <end position="148"/>
    </location>
</feature>
<evidence type="ECO:0000256" key="1">
    <source>
        <dbReference type="SAM" id="Phobius"/>
    </source>
</evidence>
<evidence type="ECO:0000313" key="2">
    <source>
        <dbReference type="EMBL" id="MFD1250022.1"/>
    </source>
</evidence>
<feature type="transmembrane region" description="Helical" evidence="1">
    <location>
        <begin position="20"/>
        <end position="41"/>
    </location>
</feature>
<dbReference type="InterPro" id="IPR051533">
    <property type="entry name" value="WaaL-like"/>
</dbReference>
<dbReference type="PANTHER" id="PTHR37422:SF13">
    <property type="entry name" value="LIPOPOLYSACCHARIDE BIOSYNTHESIS PROTEIN PA4999-RELATED"/>
    <property type="match status" value="1"/>
</dbReference>
<feature type="transmembrane region" description="Helical" evidence="1">
    <location>
        <begin position="62"/>
        <end position="83"/>
    </location>
</feature>
<comment type="caution">
    <text evidence="2">The sequence shown here is derived from an EMBL/GenBank/DDBJ whole genome shotgun (WGS) entry which is preliminary data.</text>
</comment>
<evidence type="ECO:0008006" key="4">
    <source>
        <dbReference type="Google" id="ProtNLM"/>
    </source>
</evidence>
<feature type="transmembrane region" description="Helical" evidence="1">
    <location>
        <begin position="449"/>
        <end position="467"/>
    </location>
</feature>
<evidence type="ECO:0000313" key="3">
    <source>
        <dbReference type="Proteomes" id="UP001597229"/>
    </source>
</evidence>
<feature type="transmembrane region" description="Helical" evidence="1">
    <location>
        <begin position="95"/>
        <end position="115"/>
    </location>
</feature>
<dbReference type="Proteomes" id="UP001597229">
    <property type="component" value="Unassembled WGS sequence"/>
</dbReference>
<gene>
    <name evidence="2" type="ORF">ACFQ3F_19650</name>
</gene>
<keyword evidence="1" id="KW-0812">Transmembrane</keyword>
<organism evidence="2 3">
    <name type="scientific">Nocardioides ginsengisoli</name>
    <dbReference type="NCBI Taxonomy" id="363868"/>
    <lineage>
        <taxon>Bacteria</taxon>
        <taxon>Bacillati</taxon>
        <taxon>Actinomycetota</taxon>
        <taxon>Actinomycetes</taxon>
        <taxon>Propionibacteriales</taxon>
        <taxon>Nocardioidaceae</taxon>
        <taxon>Nocardioides</taxon>
    </lineage>
</organism>
<keyword evidence="3" id="KW-1185">Reference proteome</keyword>
<keyword evidence="1" id="KW-0472">Membrane</keyword>
<reference evidence="3" key="1">
    <citation type="journal article" date="2019" name="Int. J. Syst. Evol. Microbiol.">
        <title>The Global Catalogue of Microorganisms (GCM) 10K type strain sequencing project: providing services to taxonomists for standard genome sequencing and annotation.</title>
        <authorList>
            <consortium name="The Broad Institute Genomics Platform"/>
            <consortium name="The Broad Institute Genome Sequencing Center for Infectious Disease"/>
            <person name="Wu L."/>
            <person name="Ma J."/>
        </authorList>
    </citation>
    <scope>NUCLEOTIDE SEQUENCE [LARGE SCALE GENOMIC DNA]</scope>
    <source>
        <strain evidence="3">CCUG 52478</strain>
    </source>
</reference>
<accession>A0ABW3W722</accession>
<feature type="transmembrane region" description="Helical" evidence="1">
    <location>
        <begin position="249"/>
        <end position="266"/>
    </location>
</feature>
<feature type="transmembrane region" description="Helical" evidence="1">
    <location>
        <begin position="364"/>
        <end position="387"/>
    </location>
</feature>
<name>A0ABW3W722_9ACTN</name>
<keyword evidence="1" id="KW-1133">Transmembrane helix</keyword>
<dbReference type="RefSeq" id="WP_367921200.1">
    <property type="nucleotide sequence ID" value="NZ_BAABAC010000040.1"/>
</dbReference>
<feature type="transmembrane region" description="Helical" evidence="1">
    <location>
        <begin position="273"/>
        <end position="293"/>
    </location>
</feature>
<dbReference type="PANTHER" id="PTHR37422">
    <property type="entry name" value="TEICHURONIC ACID BIOSYNTHESIS PROTEIN TUAE"/>
    <property type="match status" value="1"/>
</dbReference>
<dbReference type="EMBL" id="JBHTLX010000023">
    <property type="protein sequence ID" value="MFD1250022.1"/>
    <property type="molecule type" value="Genomic_DNA"/>
</dbReference>
<protein>
    <recommendedName>
        <fullName evidence="4">O-antigen ligase domain-containing protein</fullName>
    </recommendedName>
</protein>
<proteinExistence type="predicted"/>
<feature type="transmembrane region" description="Helical" evidence="1">
    <location>
        <begin position="198"/>
        <end position="219"/>
    </location>
</feature>
<sequence>MTSTTRPEDRPGRVARHCFVVGIAGLPVWWVLGVASMVPLAMAVPLVRDLRRRRRVVVPRGFGWWLLFLAWALIGLGTLWAAAPGAVDDGGAGRLMVFGYRFLWYVACSVVLVWIGNAPKDKLPDHVVHRMMAVVFVVTIAGGILGLVSPDFSITTLAQQVLPHGLRSNGFVSTLVSAEAADVQKVLGDSEPRPKAPFAFTNTWGSMMSLGLVYFVATITTMRSKWRALAPVVLVVALVPIVWSLNRGLWIAVGGCCVGMLILAASRRNHTALAGLVVMVVIAGVVLTATPLATTIQERLNHPHSNERRSQLLVATVDSMTAGSPVVGFGSTRNVAGTFTSIAGGATPACPACGVPPLGTQGQLWLVLFSQGWIGTLFFLTFFVLSLRRTWRCRTLNQTVATFVVAVFLFQLTVYDTLGLPMMVVMIAVGLAWREERTGNTLNLPGRKAVTVVAAVGMVGALVGAAITTGEAPRQSSTVTVALTPSPTYLDVGEVAHQFARESSTVVKQPPPATVDTEAALLRSESALSRAGQRVGMSASELRSDISISAPPLSTVLEVTVTTSLQHDPVLTARAVADEYLNERRSYLEDRRLTLIGRLDERLLSIDPNDPAWAATRTYLRAALDNLATHRPDAGSVIRLSSVERVGADHSVPLMSGLALGGLGALVGVRLPKRDKR</sequence>
<feature type="transmembrane region" description="Helical" evidence="1">
    <location>
        <begin position="399"/>
        <end position="429"/>
    </location>
</feature>
<feature type="transmembrane region" description="Helical" evidence="1">
    <location>
        <begin position="226"/>
        <end position="243"/>
    </location>
</feature>